<dbReference type="CDD" id="cd03045">
    <property type="entry name" value="GST_N_Delta_Epsilon"/>
    <property type="match status" value="2"/>
</dbReference>
<dbReference type="InterPro" id="IPR004046">
    <property type="entry name" value="GST_C"/>
</dbReference>
<feature type="domain" description="GST N-terminal" evidence="7">
    <location>
        <begin position="768"/>
        <end position="849"/>
    </location>
</feature>
<dbReference type="Pfam" id="PF13410">
    <property type="entry name" value="GST_C_2"/>
    <property type="match status" value="1"/>
</dbReference>
<proteinExistence type="inferred from homology"/>
<feature type="domain" description="GST N-terminal" evidence="7">
    <location>
        <begin position="516"/>
        <end position="614"/>
    </location>
</feature>
<keyword evidence="4" id="KW-0808">Transferase</keyword>
<dbReference type="InterPro" id="IPR004045">
    <property type="entry name" value="Glutathione_S-Trfase_N"/>
</dbReference>
<dbReference type="CDD" id="cd03177">
    <property type="entry name" value="GST_C_Delta_Epsilon"/>
    <property type="match status" value="5"/>
</dbReference>
<dbReference type="SFLD" id="SFLDG00358">
    <property type="entry name" value="Main_(cytGST)"/>
    <property type="match status" value="5"/>
</dbReference>
<dbReference type="InterPro" id="IPR036249">
    <property type="entry name" value="Thioredoxin-like_sf"/>
</dbReference>
<dbReference type="Pfam" id="PF13417">
    <property type="entry name" value="GST_N_3"/>
    <property type="match status" value="1"/>
</dbReference>
<comment type="catalytic activity">
    <reaction evidence="6">
        <text>RX + glutathione = an S-substituted glutathione + a halide anion + H(+)</text>
        <dbReference type="Rhea" id="RHEA:16437"/>
        <dbReference type="ChEBI" id="CHEBI:15378"/>
        <dbReference type="ChEBI" id="CHEBI:16042"/>
        <dbReference type="ChEBI" id="CHEBI:17792"/>
        <dbReference type="ChEBI" id="CHEBI:57925"/>
        <dbReference type="ChEBI" id="CHEBI:90779"/>
        <dbReference type="EC" id="2.5.1.18"/>
    </reaction>
</comment>
<dbReference type="SUPFAM" id="SSF52833">
    <property type="entry name" value="Thioredoxin-like"/>
    <property type="match status" value="5"/>
</dbReference>
<feature type="domain" description="GST N-terminal" evidence="7">
    <location>
        <begin position="189"/>
        <end position="270"/>
    </location>
</feature>
<feature type="domain" description="GST C-terminal" evidence="8">
    <location>
        <begin position="130"/>
        <end position="250"/>
    </location>
</feature>
<dbReference type="SUPFAM" id="SSF47616">
    <property type="entry name" value="GST C-terminal domain-like"/>
    <property type="match status" value="5"/>
</dbReference>
<dbReference type="SFLD" id="SFLDS00019">
    <property type="entry name" value="Glutathione_Transferase_(cytos"/>
    <property type="match status" value="5"/>
</dbReference>
<reference evidence="10" key="1">
    <citation type="submission" date="2013-03" db="EMBL/GenBank/DDBJ databases">
        <title>The Genome Sequence of Anopheles christyi ACHKN1017.</title>
        <authorList>
            <consortium name="The Broad Institute Genomics Platform"/>
            <person name="Neafsey D.E."/>
            <person name="Besansky N."/>
            <person name="Walker B."/>
            <person name="Young S.K."/>
            <person name="Zeng Q."/>
            <person name="Gargeya S."/>
            <person name="Fitzgerald M."/>
            <person name="Haas B."/>
            <person name="Abouelleil A."/>
            <person name="Allen A.W."/>
            <person name="Alvarado L."/>
            <person name="Arachchi H.M."/>
            <person name="Berlin A.M."/>
            <person name="Chapman S.B."/>
            <person name="Gainer-Dewar J."/>
            <person name="Goldberg J."/>
            <person name="Griggs A."/>
            <person name="Gujja S."/>
            <person name="Hansen M."/>
            <person name="Howarth C."/>
            <person name="Imamovic A."/>
            <person name="Ireland A."/>
            <person name="Larimer J."/>
            <person name="McCowan C."/>
            <person name="Murphy C."/>
            <person name="Pearson M."/>
            <person name="Poon T.W."/>
            <person name="Priest M."/>
            <person name="Roberts A."/>
            <person name="Saif S."/>
            <person name="Shea T."/>
            <person name="Sisk P."/>
            <person name="Sykes S."/>
            <person name="Wortman J."/>
            <person name="Nusbaum C."/>
            <person name="Birren B."/>
        </authorList>
    </citation>
    <scope>NUCLEOTIDE SEQUENCE [LARGE SCALE GENOMIC DNA]</scope>
    <source>
        <strain evidence="10">ACHKN1017</strain>
    </source>
</reference>
<comment type="similarity">
    <text evidence="1">Belongs to the GST superfamily. Theta family.</text>
</comment>
<dbReference type="InterPro" id="IPR040079">
    <property type="entry name" value="Glutathione_S-Trfase"/>
</dbReference>
<dbReference type="PROSITE" id="PS50404">
    <property type="entry name" value="GST_NTER"/>
    <property type="match status" value="5"/>
</dbReference>
<keyword evidence="10" id="KW-1185">Reference proteome</keyword>
<dbReference type="Proteomes" id="UP000075881">
    <property type="component" value="Unassembled WGS sequence"/>
</dbReference>
<dbReference type="AlphaFoldDB" id="A0A182JTU9"/>
<evidence type="ECO:0000256" key="5">
    <source>
        <dbReference type="ARBA" id="ARBA00041523"/>
    </source>
</evidence>
<evidence type="ECO:0000259" key="7">
    <source>
        <dbReference type="PROSITE" id="PS50404"/>
    </source>
</evidence>
<evidence type="ECO:0000256" key="3">
    <source>
        <dbReference type="ARBA" id="ARBA00012452"/>
    </source>
</evidence>
<organism evidence="9 10">
    <name type="scientific">Anopheles christyi</name>
    <dbReference type="NCBI Taxonomy" id="43041"/>
    <lineage>
        <taxon>Eukaryota</taxon>
        <taxon>Metazoa</taxon>
        <taxon>Ecdysozoa</taxon>
        <taxon>Arthropoda</taxon>
        <taxon>Hexapoda</taxon>
        <taxon>Insecta</taxon>
        <taxon>Pterygota</taxon>
        <taxon>Neoptera</taxon>
        <taxon>Endopterygota</taxon>
        <taxon>Diptera</taxon>
        <taxon>Nematocera</taxon>
        <taxon>Culicoidea</taxon>
        <taxon>Culicidae</taxon>
        <taxon>Anophelinae</taxon>
        <taxon>Anopheles</taxon>
    </lineage>
</organism>
<comment type="subunit">
    <text evidence="2">Homodimer.</text>
</comment>
<dbReference type="EC" id="2.5.1.18" evidence="3"/>
<protein>
    <recommendedName>
        <fullName evidence="3">glutathione transferase</fullName>
        <ecNumber evidence="3">2.5.1.18</ecNumber>
    </recommendedName>
    <alternativeName>
        <fullName evidence="5">GST class-theta</fullName>
    </alternativeName>
</protein>
<dbReference type="Gene3D" id="3.40.30.10">
    <property type="entry name" value="Glutaredoxin"/>
    <property type="match status" value="3"/>
</dbReference>
<sequence>MTVDKTLVLIATLRHCTKLLFLSIRFDTVPRTSFPLITMDFYYLPGSAPCRAVQMTAAAVGVELNLKLTDLMAGEHMKPEFLKLNPQHCIPTLVDEDGFVLWESRAIQIYLVEKYCAHDSTLAENLYPGDPRRRAVLHQRLFFDVSVLYQRFAEYYYPQIFGKKVAGDPDRQRSMEQALEILNTFLEGERFVAGGDNPSIADFSILASIATFEAAGYDLQRYENIYRWYEQTSKIINSQHCIPTLVDNGFALWESRAISMYLAEKYGKDDKLYPKDPQKRAVVNQRLFFDMGTLYQRFADYYYPQIFAKQPANPENEQKMKDAVSFLNTFLDGQTYVAGDNLTIADLAILATISTYDVAGFDLAKYAHLTAWYENIRKEAPGAAINQAGIEEFKKYFEKSPFVDFSSCLTPVLNPQHCVPTVVDNGFALWESRAIMCYLVEKYGKSANDSLYPSDPQRRAIVNQRLYFDMGTLYQRFGDYYYPQIFEGAPANEANFAKIGEALAFLNTFLDGERFVAGGNGFSLADISVYATLTTFEVAGYEFSTYEHVVQWYKSMADFIPGAETNRSWAEAARPFFDKLNPQHCIPTLVDNGFALWESRAIQIYLVEKYGKDDKLYPKDPQKRAVVNQRLFFDMGTLYQRFGDYHYPQIFAKQPANPENEKKMKEAVGFLNTFLEGQEYAAGNDLTIADLSLAASIATYEVAGFDFAPYPNVLAWLARCKANAPGYALNQAGADEFKAKFLAPIKCGTRNLTHASHRSATVPITIVAMLDFYYLPGSAPCRAVQMVAEAVDVKLNLKYLDLMAGAHRSPQFTKLNPQRTIPTLVDGSLVLCESRAALIYLCERYAKKDDEWYPQDTIQRAIVNQRLFFDACELYPKFANFYHPQVFGNASPDGRKRLAFEKAVELLNTFLSEHEFVAGSKMTIADISLFATLATACVLGFILRPYGHVDRWYGTMLASCPGAQANVAGAKEFLTYK</sequence>
<dbReference type="InterPro" id="IPR010987">
    <property type="entry name" value="Glutathione-S-Trfase_C-like"/>
</dbReference>
<reference evidence="9" key="2">
    <citation type="submission" date="2020-05" db="UniProtKB">
        <authorList>
            <consortium name="EnsemblMetazoa"/>
        </authorList>
    </citation>
    <scope>IDENTIFICATION</scope>
    <source>
        <strain evidence="9">ACHKN1017</strain>
    </source>
</reference>
<dbReference type="Gene3D" id="1.20.1050.10">
    <property type="match status" value="5"/>
</dbReference>
<name>A0A182JTU9_9DIPT</name>
<dbReference type="Pfam" id="PF00043">
    <property type="entry name" value="GST_C"/>
    <property type="match status" value="2"/>
</dbReference>
<feature type="domain" description="GST C-terminal" evidence="8">
    <location>
        <begin position="276"/>
        <end position="402"/>
    </location>
</feature>
<dbReference type="FunFam" id="1.20.1050.10:FF:000007">
    <property type="entry name" value="Glutathione S-transferase 1-1"/>
    <property type="match status" value="5"/>
</dbReference>
<dbReference type="InterPro" id="IPR036282">
    <property type="entry name" value="Glutathione-S-Trfase_C_sf"/>
</dbReference>
<dbReference type="STRING" id="43041.A0A182JTU9"/>
<evidence type="ECO:0000313" key="9">
    <source>
        <dbReference type="EnsemblMetazoa" id="ACHR001931-PA"/>
    </source>
</evidence>
<dbReference type="PANTHER" id="PTHR43969:SF9">
    <property type="entry name" value="GLUTATHIONE S TRANSFERASE D10, ISOFORM A-RELATED"/>
    <property type="match status" value="1"/>
</dbReference>
<accession>A0A182JTU9</accession>
<dbReference type="GO" id="GO:0004364">
    <property type="term" value="F:glutathione transferase activity"/>
    <property type="evidence" value="ECO:0007669"/>
    <property type="project" value="UniProtKB-EC"/>
</dbReference>
<feature type="domain" description="GST N-terminal" evidence="7">
    <location>
        <begin position="365"/>
        <end position="447"/>
    </location>
</feature>
<dbReference type="VEuPathDB" id="VectorBase:ACHR001931"/>
<dbReference type="GO" id="GO:0006749">
    <property type="term" value="P:glutathione metabolic process"/>
    <property type="evidence" value="ECO:0007669"/>
    <property type="project" value="TreeGrafter"/>
</dbReference>
<dbReference type="PROSITE" id="PS50405">
    <property type="entry name" value="GST_CTER"/>
    <property type="match status" value="5"/>
</dbReference>
<dbReference type="PANTHER" id="PTHR43969">
    <property type="entry name" value="GLUTATHIONE S TRANSFERASE D10, ISOFORM A-RELATED"/>
    <property type="match status" value="1"/>
</dbReference>
<feature type="domain" description="GST C-terminal" evidence="8">
    <location>
        <begin position="856"/>
        <end position="977"/>
    </location>
</feature>
<evidence type="ECO:0000256" key="6">
    <source>
        <dbReference type="ARBA" id="ARBA00047960"/>
    </source>
</evidence>
<evidence type="ECO:0000259" key="8">
    <source>
        <dbReference type="PROSITE" id="PS50405"/>
    </source>
</evidence>
<evidence type="ECO:0000313" key="10">
    <source>
        <dbReference type="Proteomes" id="UP000075881"/>
    </source>
</evidence>
<feature type="domain" description="GST N-terminal" evidence="7">
    <location>
        <begin position="37"/>
        <end position="119"/>
    </location>
</feature>
<evidence type="ECO:0000256" key="1">
    <source>
        <dbReference type="ARBA" id="ARBA00009899"/>
    </source>
</evidence>
<evidence type="ECO:0000256" key="2">
    <source>
        <dbReference type="ARBA" id="ARBA00011738"/>
    </source>
</evidence>
<dbReference type="SFLD" id="SFLDG01153">
    <property type="entry name" value="Main.4:_Theta-like"/>
    <property type="match status" value="2"/>
</dbReference>
<evidence type="ECO:0000256" key="4">
    <source>
        <dbReference type="ARBA" id="ARBA00022679"/>
    </source>
</evidence>
<dbReference type="FunFam" id="3.40.30.10:FF:000034">
    <property type="entry name" value="glutathione S-transferase 1"/>
    <property type="match status" value="2"/>
</dbReference>
<dbReference type="EnsemblMetazoa" id="ACHR001931-RA">
    <property type="protein sequence ID" value="ACHR001931-PA"/>
    <property type="gene ID" value="ACHR001931"/>
</dbReference>
<dbReference type="Pfam" id="PF02798">
    <property type="entry name" value="GST_N"/>
    <property type="match status" value="3"/>
</dbReference>
<feature type="domain" description="GST C-terminal" evidence="8">
    <location>
        <begin position="455"/>
        <end position="576"/>
    </location>
</feature>
<feature type="domain" description="GST C-terminal" evidence="8">
    <location>
        <begin position="620"/>
        <end position="741"/>
    </location>
</feature>